<evidence type="ECO:0000313" key="1">
    <source>
        <dbReference type="EMBL" id="MED6250041.1"/>
    </source>
</evidence>
<dbReference type="EMBL" id="JAHUTI010054454">
    <property type="protein sequence ID" value="MED6250041.1"/>
    <property type="molecule type" value="Genomic_DNA"/>
</dbReference>
<keyword evidence="2" id="KW-1185">Reference proteome</keyword>
<proteinExistence type="predicted"/>
<sequence length="84" mass="9212">MLFSLLEGAIDDSGMLLSKRCNLLNKVETLLRLLQYHSHSVWLKSLVGKASKMQPYVPVLLPPHSTCPLEVPEPAAGGFLPNVT</sequence>
<comment type="caution">
    <text evidence="1">The sequence shown here is derived from an EMBL/GenBank/DDBJ whole genome shotgun (WGS) entry which is preliminary data.</text>
</comment>
<gene>
    <name evidence="1" type="ORF">ATANTOWER_023664</name>
</gene>
<protein>
    <submittedName>
        <fullName evidence="1">Uncharacterized protein</fullName>
    </submittedName>
</protein>
<accession>A0ABU7BHA7</accession>
<reference evidence="1 2" key="1">
    <citation type="submission" date="2021-07" db="EMBL/GenBank/DDBJ databases">
        <authorList>
            <person name="Palmer J.M."/>
        </authorList>
    </citation>
    <scope>NUCLEOTIDE SEQUENCE [LARGE SCALE GENOMIC DNA]</scope>
    <source>
        <strain evidence="1 2">AT_MEX2019</strain>
        <tissue evidence="1">Muscle</tissue>
    </source>
</reference>
<organism evidence="1 2">
    <name type="scientific">Ataeniobius toweri</name>
    <dbReference type="NCBI Taxonomy" id="208326"/>
    <lineage>
        <taxon>Eukaryota</taxon>
        <taxon>Metazoa</taxon>
        <taxon>Chordata</taxon>
        <taxon>Craniata</taxon>
        <taxon>Vertebrata</taxon>
        <taxon>Euteleostomi</taxon>
        <taxon>Actinopterygii</taxon>
        <taxon>Neopterygii</taxon>
        <taxon>Teleostei</taxon>
        <taxon>Neoteleostei</taxon>
        <taxon>Acanthomorphata</taxon>
        <taxon>Ovalentaria</taxon>
        <taxon>Atherinomorphae</taxon>
        <taxon>Cyprinodontiformes</taxon>
        <taxon>Goodeidae</taxon>
        <taxon>Ataeniobius</taxon>
    </lineage>
</organism>
<name>A0ABU7BHA7_9TELE</name>
<evidence type="ECO:0000313" key="2">
    <source>
        <dbReference type="Proteomes" id="UP001345963"/>
    </source>
</evidence>
<dbReference type="Proteomes" id="UP001345963">
    <property type="component" value="Unassembled WGS sequence"/>
</dbReference>